<proteinExistence type="predicted"/>
<evidence type="ECO:0000313" key="4">
    <source>
        <dbReference type="Proteomes" id="UP001518989"/>
    </source>
</evidence>
<name>A0ABS3KY36_9PROT</name>
<dbReference type="Proteomes" id="UP001518989">
    <property type="component" value="Unassembled WGS sequence"/>
</dbReference>
<organism evidence="3 4">
    <name type="scientific">Roseomonas haemaphysalidis</name>
    <dbReference type="NCBI Taxonomy" id="2768162"/>
    <lineage>
        <taxon>Bacteria</taxon>
        <taxon>Pseudomonadati</taxon>
        <taxon>Pseudomonadota</taxon>
        <taxon>Alphaproteobacteria</taxon>
        <taxon>Acetobacterales</taxon>
        <taxon>Roseomonadaceae</taxon>
        <taxon>Roseomonas</taxon>
    </lineage>
</organism>
<feature type="domain" description="Antitoxin-like ribbon-helix-helix" evidence="2">
    <location>
        <begin position="43"/>
        <end position="81"/>
    </location>
</feature>
<dbReference type="Pfam" id="PF20605">
    <property type="entry name" value="Antitox_RHH"/>
    <property type="match status" value="1"/>
</dbReference>
<dbReference type="EMBL" id="JACTNG010000023">
    <property type="protein sequence ID" value="MBO1081845.1"/>
    <property type="molecule type" value="Genomic_DNA"/>
</dbReference>
<feature type="region of interest" description="Disordered" evidence="1">
    <location>
        <begin position="1"/>
        <end position="38"/>
    </location>
</feature>
<sequence length="82" mass="8799">MAKRASLTDFAAKKPGAEPEQEATATAPAAAKDDRKGQTLRLTPAAWRQLKTLAMDRGSTSHALLLEAVNDLFKKNDLPPIA</sequence>
<gene>
    <name evidence="3" type="ORF">IAI61_22720</name>
</gene>
<evidence type="ECO:0000313" key="3">
    <source>
        <dbReference type="EMBL" id="MBO1081845.1"/>
    </source>
</evidence>
<evidence type="ECO:0000256" key="1">
    <source>
        <dbReference type="SAM" id="MobiDB-lite"/>
    </source>
</evidence>
<keyword evidence="4" id="KW-1185">Reference proteome</keyword>
<evidence type="ECO:0000259" key="2">
    <source>
        <dbReference type="Pfam" id="PF20605"/>
    </source>
</evidence>
<dbReference type="InterPro" id="IPR046765">
    <property type="entry name" value="Antitox_RHH"/>
</dbReference>
<comment type="caution">
    <text evidence="3">The sequence shown here is derived from an EMBL/GenBank/DDBJ whole genome shotgun (WGS) entry which is preliminary data.</text>
</comment>
<dbReference type="RefSeq" id="WP_207420032.1">
    <property type="nucleotide sequence ID" value="NZ_CP061184.1"/>
</dbReference>
<protein>
    <recommendedName>
        <fullName evidence="2">Antitoxin-like ribbon-helix-helix domain-containing protein</fullName>
    </recommendedName>
</protein>
<reference evidence="3 4" key="1">
    <citation type="submission" date="2020-09" db="EMBL/GenBank/DDBJ databases">
        <title>Roseomonas.</title>
        <authorList>
            <person name="Zhu W."/>
        </authorList>
    </citation>
    <scope>NUCLEOTIDE SEQUENCE [LARGE SCALE GENOMIC DNA]</scope>
    <source>
        <strain evidence="3 4">573</strain>
    </source>
</reference>
<accession>A0ABS3KY36</accession>